<evidence type="ECO:0000313" key="3">
    <source>
        <dbReference type="Proteomes" id="UP000296049"/>
    </source>
</evidence>
<feature type="region of interest" description="Disordered" evidence="1">
    <location>
        <begin position="50"/>
        <end position="85"/>
    </location>
</feature>
<accession>R0LPR1</accession>
<evidence type="ECO:0000313" key="2">
    <source>
        <dbReference type="EMBL" id="EOB02368.1"/>
    </source>
</evidence>
<name>R0LPR1_ANAPL</name>
<feature type="region of interest" description="Disordered" evidence="1">
    <location>
        <begin position="1"/>
        <end position="38"/>
    </location>
</feature>
<organism evidence="2 3">
    <name type="scientific">Anas platyrhynchos</name>
    <name type="common">Mallard</name>
    <name type="synonym">Anas boschas</name>
    <dbReference type="NCBI Taxonomy" id="8839"/>
    <lineage>
        <taxon>Eukaryota</taxon>
        <taxon>Metazoa</taxon>
        <taxon>Chordata</taxon>
        <taxon>Craniata</taxon>
        <taxon>Vertebrata</taxon>
        <taxon>Euteleostomi</taxon>
        <taxon>Archelosauria</taxon>
        <taxon>Archosauria</taxon>
        <taxon>Dinosauria</taxon>
        <taxon>Saurischia</taxon>
        <taxon>Theropoda</taxon>
        <taxon>Coelurosauria</taxon>
        <taxon>Aves</taxon>
        <taxon>Neognathae</taxon>
        <taxon>Galloanserae</taxon>
        <taxon>Anseriformes</taxon>
        <taxon>Anatidae</taxon>
        <taxon>Anatinae</taxon>
        <taxon>Anas</taxon>
    </lineage>
</organism>
<sequence length="397" mass="41836">MRTLGEGARRGSAAQQPACKAPGAAAATADGPGQDLRPGLLPAVVTSVGVPRSPRTSALHASSLQTGMRRMPLGDSGPADEYSDPGGLEFEFPKFQDRCVWNFVFGSSLETSVWAYFCVLTEQQISTVEEASAPARNLLLCSPGSSEGRGKFPLQNCTGLSCCSEERRDYGEEGTCNIAPKTKSYVHGHFLKSVKDLAARSSPIAPLQHGQKPIGHAVKSVNASTRGCPCPTGSCGGTHACPGQDSGTCILVGKTWGEALLLAAGGCFDRQKKGNGTDSSPCTASTGLACPRGLKTWLKGKRRFPITARSPDLLFAWKLLQGAQGRRRKQANKQAPAAPNPPKSLVSTEQSGSPPAASSWHRLRLCSRAPDPSCAEGTHRSSGRKGHYYGFPSVSTK</sequence>
<keyword evidence="3" id="KW-1185">Reference proteome</keyword>
<feature type="compositionally biased region" description="Low complexity" evidence="1">
    <location>
        <begin position="13"/>
        <end position="34"/>
    </location>
</feature>
<proteinExistence type="predicted"/>
<reference evidence="3" key="1">
    <citation type="journal article" date="2013" name="Nat. Genet.">
        <title>The duck genome and transcriptome provide insight into an avian influenza virus reservoir species.</title>
        <authorList>
            <person name="Huang Y."/>
            <person name="Li Y."/>
            <person name="Burt D.W."/>
            <person name="Chen H."/>
            <person name="Zhang Y."/>
            <person name="Qian W."/>
            <person name="Kim H."/>
            <person name="Gan S."/>
            <person name="Zhao Y."/>
            <person name="Li J."/>
            <person name="Yi K."/>
            <person name="Feng H."/>
            <person name="Zhu P."/>
            <person name="Li B."/>
            <person name="Liu Q."/>
            <person name="Fairley S."/>
            <person name="Magor K.E."/>
            <person name="Du Z."/>
            <person name="Hu X."/>
            <person name="Goodman L."/>
            <person name="Tafer H."/>
            <person name="Vignal A."/>
            <person name="Lee T."/>
            <person name="Kim K.W."/>
            <person name="Sheng Z."/>
            <person name="An Y."/>
            <person name="Searle S."/>
            <person name="Herrero J."/>
            <person name="Groenen M.A."/>
            <person name="Crooijmans R.P."/>
            <person name="Faraut T."/>
            <person name="Cai Q."/>
            <person name="Webster R.G."/>
            <person name="Aldridge J.R."/>
            <person name="Warren W.C."/>
            <person name="Bartschat S."/>
            <person name="Kehr S."/>
            <person name="Marz M."/>
            <person name="Stadler P.F."/>
            <person name="Smith J."/>
            <person name="Kraus R.H."/>
            <person name="Zhao Y."/>
            <person name="Ren L."/>
            <person name="Fei J."/>
            <person name="Morisson M."/>
            <person name="Kaiser P."/>
            <person name="Griffin D.K."/>
            <person name="Rao M."/>
            <person name="Pitel F."/>
            <person name="Wang J."/>
            <person name="Li N."/>
        </authorList>
    </citation>
    <scope>NUCLEOTIDE SEQUENCE [LARGE SCALE GENOMIC DNA]</scope>
</reference>
<protein>
    <submittedName>
        <fullName evidence="2">Uncharacterized protein</fullName>
    </submittedName>
</protein>
<feature type="region of interest" description="Disordered" evidence="1">
    <location>
        <begin position="325"/>
        <end position="397"/>
    </location>
</feature>
<dbReference type="AlphaFoldDB" id="R0LPR1"/>
<feature type="compositionally biased region" description="Polar residues" evidence="1">
    <location>
        <begin position="54"/>
        <end position="66"/>
    </location>
</feature>
<gene>
    <name evidence="2" type="ORF">Anapl_02399</name>
</gene>
<evidence type="ECO:0000256" key="1">
    <source>
        <dbReference type="SAM" id="MobiDB-lite"/>
    </source>
</evidence>
<dbReference type="Proteomes" id="UP000296049">
    <property type="component" value="Unassembled WGS sequence"/>
</dbReference>
<dbReference type="EMBL" id="KB742969">
    <property type="protein sequence ID" value="EOB02368.1"/>
    <property type="molecule type" value="Genomic_DNA"/>
</dbReference>